<reference evidence="1" key="1">
    <citation type="submission" date="2023-05" db="EMBL/GenBank/DDBJ databases">
        <authorList>
            <consortium name="ELIXIR-Norway"/>
        </authorList>
    </citation>
    <scope>NUCLEOTIDE SEQUENCE</scope>
</reference>
<gene>
    <name evidence="1" type="ORF">MRATA1EN22A_LOCUS19767</name>
</gene>
<proteinExistence type="predicted"/>
<protein>
    <submittedName>
        <fullName evidence="1">Uncharacterized protein</fullName>
    </submittedName>
</protein>
<reference evidence="1" key="2">
    <citation type="submission" date="2025-03" db="EMBL/GenBank/DDBJ databases">
        <authorList>
            <consortium name="ELIXIR-Norway"/>
            <consortium name="Elixir Norway"/>
        </authorList>
    </citation>
    <scope>NUCLEOTIDE SEQUENCE</scope>
</reference>
<evidence type="ECO:0000313" key="1">
    <source>
        <dbReference type="EMBL" id="CAN0453343.1"/>
    </source>
</evidence>
<accession>A0AC59ZKR1</accession>
<dbReference type="EMBL" id="OX596087">
    <property type="protein sequence ID" value="CAN0453343.1"/>
    <property type="molecule type" value="Genomic_DNA"/>
</dbReference>
<organism evidence="1 2">
    <name type="scientific">Rangifer tarandus platyrhynchus</name>
    <name type="common">Svalbard reindeer</name>
    <dbReference type="NCBI Taxonomy" id="3082113"/>
    <lineage>
        <taxon>Eukaryota</taxon>
        <taxon>Metazoa</taxon>
        <taxon>Chordata</taxon>
        <taxon>Craniata</taxon>
        <taxon>Vertebrata</taxon>
        <taxon>Euteleostomi</taxon>
        <taxon>Mammalia</taxon>
        <taxon>Eutheria</taxon>
        <taxon>Laurasiatheria</taxon>
        <taxon>Artiodactyla</taxon>
        <taxon>Ruminantia</taxon>
        <taxon>Pecora</taxon>
        <taxon>Cervidae</taxon>
        <taxon>Odocoileinae</taxon>
        <taxon>Rangifer</taxon>
    </lineage>
</organism>
<name>A0AC59ZKR1_RANTA</name>
<dbReference type="Proteomes" id="UP001162501">
    <property type="component" value="Chromosome 3"/>
</dbReference>
<evidence type="ECO:0000313" key="2">
    <source>
        <dbReference type="Proteomes" id="UP001162501"/>
    </source>
</evidence>
<sequence>MSLLRGFPAMTQPQIGGCDQQQTDGRLATLGELISTFACGLLWLRAKEDSWGSVTGGALSRAVLARHSGPLDMVGSAMMGGVFLTLILLTRHPTQRFCNAPPFLEDPSQLPAKEGAPALAYPGYQQYL</sequence>